<dbReference type="AlphaFoldDB" id="A0AAD7M1I6"/>
<evidence type="ECO:0000256" key="2">
    <source>
        <dbReference type="ARBA" id="ARBA00022679"/>
    </source>
</evidence>
<protein>
    <submittedName>
        <fullName evidence="3">Glycosyltransferase</fullName>
    </submittedName>
</protein>
<evidence type="ECO:0000313" key="3">
    <source>
        <dbReference type="EMBL" id="KAJ7968239.1"/>
    </source>
</evidence>
<evidence type="ECO:0000256" key="1">
    <source>
        <dbReference type="ARBA" id="ARBA00009995"/>
    </source>
</evidence>
<keyword evidence="4" id="KW-1185">Reference proteome</keyword>
<gene>
    <name evidence="3" type="ORF">O6P43_012373</name>
</gene>
<dbReference type="SUPFAM" id="SSF53756">
    <property type="entry name" value="UDP-Glycosyltransferase/glycogen phosphorylase"/>
    <property type="match status" value="1"/>
</dbReference>
<accession>A0AAD7M1I6</accession>
<dbReference type="InterPro" id="IPR002213">
    <property type="entry name" value="UDP_glucos_trans"/>
</dbReference>
<keyword evidence="2" id="KW-0808">Transferase</keyword>
<dbReference type="CDD" id="cd03784">
    <property type="entry name" value="GT1_Gtf-like"/>
    <property type="match status" value="1"/>
</dbReference>
<sequence length="434" mass="48686">MVTNIQEVVKPHAVLISYPAQGRVNPMLKLAKLLHFKGFHITFVNTEFTHKRLLKSRGPNALDGFPDFQFETIPDGLPPTDVDATQDIRSLCDSIRKTCLVPLRNLLAKLNHSASSGVVPPVSCIVSDGNMTFSIKVAAEFGIPIVVFRAISACGFLAYAHYRSLFDKGLIPLKDESYLRNGYLDTDVNWIPGLKRLRDFPNSIHTTDPNDLLLDFSKGEIDRAYKASAIILNTFDELEPDALNALSSMFPPIYTIGPLNWLVNQIPQNNLVSFGSNLWKEDTECLQWLESKKPRSVVYVNYGSLAVLSPDQLFEFAWGLANSKKPFLWVIRPDLVDGGSEILSSEFVNETNDRGLIPTNCRFACTEWGIGMEVDSNVKRDEVEKMVNELMEGEKGLKMKQKAIEWKKKAVEVTNPNGSSFMNLDKLVKKVMLK</sequence>
<dbReference type="FunFam" id="3.40.50.2000:FF:000055">
    <property type="entry name" value="Glycosyltransferase"/>
    <property type="match status" value="1"/>
</dbReference>
<dbReference type="GO" id="GO:0080043">
    <property type="term" value="F:quercetin 3-O-glucosyltransferase activity"/>
    <property type="evidence" value="ECO:0007669"/>
    <property type="project" value="TreeGrafter"/>
</dbReference>
<dbReference type="PANTHER" id="PTHR11926:SF1188">
    <property type="entry name" value="FAMILY PROTEIN, PUTATIVE-RELATED"/>
    <property type="match status" value="1"/>
</dbReference>
<evidence type="ECO:0000313" key="4">
    <source>
        <dbReference type="Proteomes" id="UP001163823"/>
    </source>
</evidence>
<proteinExistence type="inferred from homology"/>
<dbReference type="KEGG" id="qsa:O6P43_012373"/>
<reference evidence="3" key="1">
    <citation type="journal article" date="2023" name="Science">
        <title>Elucidation of the pathway for biosynthesis of saponin adjuvants from the soapbark tree.</title>
        <authorList>
            <person name="Reed J."/>
            <person name="Orme A."/>
            <person name="El-Demerdash A."/>
            <person name="Owen C."/>
            <person name="Martin L.B.B."/>
            <person name="Misra R.C."/>
            <person name="Kikuchi S."/>
            <person name="Rejzek M."/>
            <person name="Martin A.C."/>
            <person name="Harkess A."/>
            <person name="Leebens-Mack J."/>
            <person name="Louveau T."/>
            <person name="Stephenson M.J."/>
            <person name="Osbourn A."/>
        </authorList>
    </citation>
    <scope>NUCLEOTIDE SEQUENCE</scope>
    <source>
        <strain evidence="3">S10</strain>
    </source>
</reference>
<dbReference type="EMBL" id="JARAOO010000005">
    <property type="protein sequence ID" value="KAJ7968239.1"/>
    <property type="molecule type" value="Genomic_DNA"/>
</dbReference>
<organism evidence="3 4">
    <name type="scientific">Quillaja saponaria</name>
    <name type="common">Soap bark tree</name>
    <dbReference type="NCBI Taxonomy" id="32244"/>
    <lineage>
        <taxon>Eukaryota</taxon>
        <taxon>Viridiplantae</taxon>
        <taxon>Streptophyta</taxon>
        <taxon>Embryophyta</taxon>
        <taxon>Tracheophyta</taxon>
        <taxon>Spermatophyta</taxon>
        <taxon>Magnoliopsida</taxon>
        <taxon>eudicotyledons</taxon>
        <taxon>Gunneridae</taxon>
        <taxon>Pentapetalae</taxon>
        <taxon>rosids</taxon>
        <taxon>fabids</taxon>
        <taxon>Fabales</taxon>
        <taxon>Quillajaceae</taxon>
        <taxon>Quillaja</taxon>
    </lineage>
</organism>
<dbReference type="GO" id="GO:0080044">
    <property type="term" value="F:quercetin 7-O-glucosyltransferase activity"/>
    <property type="evidence" value="ECO:0007669"/>
    <property type="project" value="TreeGrafter"/>
</dbReference>
<dbReference type="Proteomes" id="UP001163823">
    <property type="component" value="Chromosome 5"/>
</dbReference>
<comment type="similarity">
    <text evidence="1">Belongs to the UDP-glycosyltransferase family.</text>
</comment>
<name>A0AAD7M1I6_QUISA</name>
<dbReference type="Gene3D" id="3.40.50.2000">
    <property type="entry name" value="Glycogen Phosphorylase B"/>
    <property type="match status" value="4"/>
</dbReference>
<comment type="caution">
    <text evidence="3">The sequence shown here is derived from an EMBL/GenBank/DDBJ whole genome shotgun (WGS) entry which is preliminary data.</text>
</comment>
<dbReference type="PANTHER" id="PTHR11926">
    <property type="entry name" value="GLUCOSYL/GLUCURONOSYL TRANSFERASES"/>
    <property type="match status" value="1"/>
</dbReference>